<accession>A0A2K3N4D0</accession>
<dbReference type="Pfam" id="PF17921">
    <property type="entry name" value="Integrase_H2C2"/>
    <property type="match status" value="1"/>
</dbReference>
<dbReference type="AlphaFoldDB" id="A0A2K3N4D0"/>
<dbReference type="InterPro" id="IPR041588">
    <property type="entry name" value="Integrase_H2C2"/>
</dbReference>
<protein>
    <recommendedName>
        <fullName evidence="1">Integrase zinc-binding domain-containing protein</fullName>
    </recommendedName>
</protein>
<dbReference type="Proteomes" id="UP000236291">
    <property type="component" value="Unassembled WGS sequence"/>
</dbReference>
<sequence>MDLAESTNPRRCKVVRPLLLSGETAGGSVPADAPTLIINTFHHGFDIFFDIGGRSLARKTLRAGYYWPTMQDDAKDHVLKCDKCQRHGDMHIARDA</sequence>
<reference evidence="2 3" key="2">
    <citation type="journal article" date="2017" name="Front. Plant Sci.">
        <title>Gene Classification and Mining of Molecular Markers Useful in Red Clover (Trifolium pratense) Breeding.</title>
        <authorList>
            <person name="Istvanek J."/>
            <person name="Dluhosova J."/>
            <person name="Dluhos P."/>
            <person name="Patkova L."/>
            <person name="Nedelnik J."/>
            <person name="Repkova J."/>
        </authorList>
    </citation>
    <scope>NUCLEOTIDE SEQUENCE [LARGE SCALE GENOMIC DNA]</scope>
    <source>
        <strain evidence="3">cv. Tatra</strain>
        <tissue evidence="2">Young leaves</tissue>
    </source>
</reference>
<comment type="caution">
    <text evidence="2">The sequence shown here is derived from an EMBL/GenBank/DDBJ whole genome shotgun (WGS) entry which is preliminary data.</text>
</comment>
<name>A0A2K3N4D0_TRIPR</name>
<feature type="domain" description="Integrase zinc-binding" evidence="1">
    <location>
        <begin position="58"/>
        <end position="87"/>
    </location>
</feature>
<gene>
    <name evidence="2" type="ORF">L195_g021134</name>
</gene>
<proteinExistence type="predicted"/>
<organism evidence="2 3">
    <name type="scientific">Trifolium pratense</name>
    <name type="common">Red clover</name>
    <dbReference type="NCBI Taxonomy" id="57577"/>
    <lineage>
        <taxon>Eukaryota</taxon>
        <taxon>Viridiplantae</taxon>
        <taxon>Streptophyta</taxon>
        <taxon>Embryophyta</taxon>
        <taxon>Tracheophyta</taxon>
        <taxon>Spermatophyta</taxon>
        <taxon>Magnoliopsida</taxon>
        <taxon>eudicotyledons</taxon>
        <taxon>Gunneridae</taxon>
        <taxon>Pentapetalae</taxon>
        <taxon>rosids</taxon>
        <taxon>fabids</taxon>
        <taxon>Fabales</taxon>
        <taxon>Fabaceae</taxon>
        <taxon>Papilionoideae</taxon>
        <taxon>50 kb inversion clade</taxon>
        <taxon>NPAAA clade</taxon>
        <taxon>Hologalegina</taxon>
        <taxon>IRL clade</taxon>
        <taxon>Trifolieae</taxon>
        <taxon>Trifolium</taxon>
    </lineage>
</organism>
<reference evidence="2 3" key="1">
    <citation type="journal article" date="2014" name="Am. J. Bot.">
        <title>Genome assembly and annotation for red clover (Trifolium pratense; Fabaceae).</title>
        <authorList>
            <person name="Istvanek J."/>
            <person name="Jaros M."/>
            <person name="Krenek A."/>
            <person name="Repkova J."/>
        </authorList>
    </citation>
    <scope>NUCLEOTIDE SEQUENCE [LARGE SCALE GENOMIC DNA]</scope>
    <source>
        <strain evidence="3">cv. Tatra</strain>
        <tissue evidence="2">Young leaves</tissue>
    </source>
</reference>
<evidence type="ECO:0000259" key="1">
    <source>
        <dbReference type="Pfam" id="PF17921"/>
    </source>
</evidence>
<evidence type="ECO:0000313" key="3">
    <source>
        <dbReference type="Proteomes" id="UP000236291"/>
    </source>
</evidence>
<evidence type="ECO:0000313" key="2">
    <source>
        <dbReference type="EMBL" id="PNX97897.1"/>
    </source>
</evidence>
<dbReference type="EMBL" id="ASHM01016063">
    <property type="protein sequence ID" value="PNX97897.1"/>
    <property type="molecule type" value="Genomic_DNA"/>
</dbReference>
<dbReference type="Gene3D" id="1.10.340.70">
    <property type="match status" value="1"/>
</dbReference>